<sequence>MASIKQVQITFDCASPLRVARFWAETLGYVVAPPPEGYDTWEAYNESLPPEERDTWAACADPSGVGPRLYFQRVPEGKVVKNRVHVDVRAGIGLVGAERLATLEAECARLVALGATRVRLLPADEENESCIVMQDVEGNEFCLD</sequence>
<dbReference type="PANTHER" id="PTHR35908">
    <property type="entry name" value="HYPOTHETICAL FUSION PROTEIN"/>
    <property type="match status" value="1"/>
</dbReference>
<dbReference type="AlphaFoldDB" id="A0A1I6T9T9"/>
<evidence type="ECO:0000313" key="2">
    <source>
        <dbReference type="EMBL" id="SFS85974.1"/>
    </source>
</evidence>
<evidence type="ECO:0000313" key="3">
    <source>
        <dbReference type="Proteomes" id="UP000198873"/>
    </source>
</evidence>
<dbReference type="Pfam" id="PF18029">
    <property type="entry name" value="Glyoxalase_6"/>
    <property type="match status" value="1"/>
</dbReference>
<keyword evidence="3" id="KW-1185">Reference proteome</keyword>
<proteinExistence type="predicted"/>
<feature type="domain" description="Glyoxalase-like" evidence="1">
    <location>
        <begin position="8"/>
        <end position="143"/>
    </location>
</feature>
<dbReference type="Proteomes" id="UP000198873">
    <property type="component" value="Unassembled WGS sequence"/>
</dbReference>
<dbReference type="EMBL" id="FPAB01000004">
    <property type="protein sequence ID" value="SFS85974.1"/>
    <property type="molecule type" value="Genomic_DNA"/>
</dbReference>
<evidence type="ECO:0000259" key="1">
    <source>
        <dbReference type="Pfam" id="PF18029"/>
    </source>
</evidence>
<reference evidence="3" key="1">
    <citation type="submission" date="2016-10" db="EMBL/GenBank/DDBJ databases">
        <authorList>
            <person name="Varghese N."/>
            <person name="Submissions S."/>
        </authorList>
    </citation>
    <scope>NUCLEOTIDE SEQUENCE [LARGE SCALE GENOMIC DNA]</scope>
    <source>
        <strain evidence="3">CGMCC 4.7047</strain>
    </source>
</reference>
<name>A0A1I6T9T9_9ACTN</name>
<dbReference type="Gene3D" id="3.10.180.10">
    <property type="entry name" value="2,3-Dihydroxybiphenyl 1,2-Dioxygenase, domain 1"/>
    <property type="match status" value="1"/>
</dbReference>
<gene>
    <name evidence="2" type="ORF">SAMN05444716_104498</name>
</gene>
<protein>
    <recommendedName>
        <fullName evidence="1">Glyoxalase-like domain-containing protein</fullName>
    </recommendedName>
</protein>
<organism evidence="2 3">
    <name type="scientific">Streptomyces harbinensis</name>
    <dbReference type="NCBI Taxonomy" id="1176198"/>
    <lineage>
        <taxon>Bacteria</taxon>
        <taxon>Bacillati</taxon>
        <taxon>Actinomycetota</taxon>
        <taxon>Actinomycetes</taxon>
        <taxon>Kitasatosporales</taxon>
        <taxon>Streptomycetaceae</taxon>
        <taxon>Streptomyces</taxon>
    </lineage>
</organism>
<dbReference type="InterPro" id="IPR041581">
    <property type="entry name" value="Glyoxalase_6"/>
</dbReference>
<accession>A0A1I6T9T9</accession>
<dbReference type="RefSeq" id="WP_093843210.1">
    <property type="nucleotide sequence ID" value="NZ_FPAB01000004.1"/>
</dbReference>
<dbReference type="PANTHER" id="PTHR35908:SF1">
    <property type="entry name" value="CONSERVED PROTEIN"/>
    <property type="match status" value="1"/>
</dbReference>
<dbReference type="SUPFAM" id="SSF54593">
    <property type="entry name" value="Glyoxalase/Bleomycin resistance protein/Dihydroxybiphenyl dioxygenase"/>
    <property type="match status" value="1"/>
</dbReference>
<dbReference type="STRING" id="1176198.SAMN05444716_104498"/>
<dbReference type="InterPro" id="IPR029068">
    <property type="entry name" value="Glyas_Bleomycin-R_OHBP_Dase"/>
</dbReference>